<keyword evidence="2" id="KW-1185">Reference proteome</keyword>
<dbReference type="Pfam" id="PF13289">
    <property type="entry name" value="SIR2_2"/>
    <property type="match status" value="1"/>
</dbReference>
<protein>
    <recommendedName>
        <fullName evidence="3">SIR2-like domain-containing protein</fullName>
    </recommendedName>
</protein>
<evidence type="ECO:0008006" key="3">
    <source>
        <dbReference type="Google" id="ProtNLM"/>
    </source>
</evidence>
<dbReference type="EMBL" id="AP028978">
    <property type="protein sequence ID" value="BET95945.1"/>
    <property type="molecule type" value="Genomic_DNA"/>
</dbReference>
<accession>A0ABN7C084</accession>
<organism evidence="1 2">
    <name type="scientific">Xenorhabdus taiwanensis</name>
    <dbReference type="NCBI Taxonomy" id="3085177"/>
    <lineage>
        <taxon>Bacteria</taxon>
        <taxon>Pseudomonadati</taxon>
        <taxon>Pseudomonadota</taxon>
        <taxon>Gammaproteobacteria</taxon>
        <taxon>Enterobacterales</taxon>
        <taxon>Morganellaceae</taxon>
        <taxon>Xenorhabdus</taxon>
    </lineage>
</organism>
<evidence type="ECO:0000313" key="1">
    <source>
        <dbReference type="EMBL" id="BET95945.1"/>
    </source>
</evidence>
<sequence length="459" mass="52542">MYSLSMINPMIRDYKQYQSDVTDDIQACLESLECQPILFIGSGLTRRYANGPDWESLLKNLMAKCPEIKHPFAYYTQKKVTNIDIGTILSDAYRDWVWGDGRNEFPEELFCEDYEGDIYLKHKIADFFKGLNIVNQREFAKEIEALKKIRPHSIVTTNYDNIINNIFPDYEVIVGQQIIRLANGSVGEIFKIHGSCDEPESIVINKNDYDIFLSKKKYLSAKLLTFFAEHPLIFIGYSIEDENIKEILSDIDEILSEGGGLISNIYILHRDADLNDNTYPSREALIPIDNNKSIRVKRIVSNDFTWVFDAFSDNPTINNFDPKVLRALLARSYKLIRTDIPKNPVQIDYKRLSSIANESNELPRLYGITDASTPEAFNSNYPFSLTRLGQALGFKGWHGANDLLQNVKEITGIDLKSSDNKYHCAIMNGEIKVSSRYSNEAKELLILVRDGRRFSLDMG</sequence>
<evidence type="ECO:0000313" key="2">
    <source>
        <dbReference type="Proteomes" id="UP001529514"/>
    </source>
</evidence>
<dbReference type="RefSeq" id="WP_374052811.1">
    <property type="nucleotide sequence ID" value="NZ_AP028978.1"/>
</dbReference>
<gene>
    <name evidence="1" type="ORF">TCT1_08660</name>
</gene>
<dbReference type="Proteomes" id="UP001529514">
    <property type="component" value="Chromosome"/>
</dbReference>
<name>A0ABN7C084_9GAMM</name>
<proteinExistence type="predicted"/>
<reference evidence="1 2" key="1">
    <citation type="submission" date="2023-10" db="EMBL/GenBank/DDBJ databases">
        <title>Xenorhabdus taiwanensis sp. nov., a symbiotic bacterium associated with the entomopathogenic nematode Steinernema taiwanensis.</title>
        <authorList>
            <person name="Tseng C.T."/>
            <person name="Shu H.Y."/>
            <person name="Chen M.H."/>
            <person name="Fang Y.J."/>
            <person name="Wu T.L."/>
            <person name="Lin Y.C."/>
            <person name="Huang C.J."/>
        </authorList>
    </citation>
    <scope>NUCLEOTIDE SEQUENCE [LARGE SCALE GENOMIC DNA]</scope>
    <source>
        <strain evidence="1 2">TCT-1</strain>
    </source>
</reference>